<dbReference type="Pfam" id="PF13276">
    <property type="entry name" value="HTH_21"/>
    <property type="match status" value="1"/>
</dbReference>
<dbReference type="PANTHER" id="PTHR46889:SF5">
    <property type="entry name" value="INTEGRASE PROTEIN"/>
    <property type="match status" value="1"/>
</dbReference>
<keyword evidence="4" id="KW-1185">Reference proteome</keyword>
<organism evidence="3 4">
    <name type="scientific">Jeotgalibacillus campisalis</name>
    <dbReference type="NCBI Taxonomy" id="220754"/>
    <lineage>
        <taxon>Bacteria</taxon>
        <taxon>Bacillati</taxon>
        <taxon>Bacillota</taxon>
        <taxon>Bacilli</taxon>
        <taxon>Bacillales</taxon>
        <taxon>Caryophanaceae</taxon>
        <taxon>Jeotgalibacillus</taxon>
    </lineage>
</organism>
<dbReference type="PANTHER" id="PTHR46889">
    <property type="entry name" value="TRANSPOSASE INSF FOR INSERTION SEQUENCE IS3B-RELATED"/>
    <property type="match status" value="1"/>
</dbReference>
<proteinExistence type="predicted"/>
<dbReference type="InterPro" id="IPR012337">
    <property type="entry name" value="RNaseH-like_sf"/>
</dbReference>
<name>A0A0C2W9V9_9BACL</name>
<evidence type="ECO:0000313" key="4">
    <source>
        <dbReference type="Proteomes" id="UP000031972"/>
    </source>
</evidence>
<dbReference type="SUPFAM" id="SSF53098">
    <property type="entry name" value="Ribonuclease H-like"/>
    <property type="match status" value="1"/>
</dbReference>
<evidence type="ECO:0000259" key="2">
    <source>
        <dbReference type="PROSITE" id="PS50994"/>
    </source>
</evidence>
<evidence type="ECO:0000256" key="1">
    <source>
        <dbReference type="ARBA" id="ARBA00002286"/>
    </source>
</evidence>
<dbReference type="InterPro" id="IPR048020">
    <property type="entry name" value="Transpos_IS3"/>
</dbReference>
<dbReference type="PATRIC" id="fig|220754.4.peg.170"/>
<evidence type="ECO:0000313" key="3">
    <source>
        <dbReference type="EMBL" id="KIL52838.1"/>
    </source>
</evidence>
<dbReference type="AlphaFoldDB" id="A0A0C2W9V9"/>
<comment type="function">
    <text evidence="1">Involved in the transposition of the insertion sequence.</text>
</comment>
<dbReference type="InterPro" id="IPR050900">
    <property type="entry name" value="Transposase_IS3/IS150/IS904"/>
</dbReference>
<dbReference type="EMBL" id="JXRR01000001">
    <property type="protein sequence ID" value="KIL52838.1"/>
    <property type="molecule type" value="Genomic_DNA"/>
</dbReference>
<dbReference type="GO" id="GO:0015074">
    <property type="term" value="P:DNA integration"/>
    <property type="evidence" value="ECO:0007669"/>
    <property type="project" value="InterPro"/>
</dbReference>
<feature type="domain" description="Integrase catalytic" evidence="2">
    <location>
        <begin position="116"/>
        <end position="280"/>
    </location>
</feature>
<sequence length="283" mass="33674">MVSHLCKIAGVSRQGYYNYFSPKQVQRRRDREKKDNSLRELVLKAYHFKNRKKGARQIKMVLAGQFGVVFNLKRIRRIMKKYRIESPFRRANPYKRIMKATQEHKVVKNILNREFKQGIPYKVLLTDITYLYYGKGKRAYLSTILDASTNEVLAHQVSDRVTIDIATDTLKKLKKNRRIKLVKGAYIHSDQGSHYTSPIFQKLVKKFRLDQSMSRRGNCWDNAPQESFFGHFKDLAHFESCETLEELKQEVKAAIHYYNHYRYQWNMKKMTPVQYRDHLLKVA</sequence>
<accession>A0A0C2W9V9</accession>
<dbReference type="Pfam" id="PF13333">
    <property type="entry name" value="rve_2"/>
    <property type="match status" value="1"/>
</dbReference>
<dbReference type="Proteomes" id="UP000031972">
    <property type="component" value="Unassembled WGS sequence"/>
</dbReference>
<dbReference type="NCBIfam" id="NF033516">
    <property type="entry name" value="transpos_IS3"/>
    <property type="match status" value="1"/>
</dbReference>
<dbReference type="GO" id="GO:0003676">
    <property type="term" value="F:nucleic acid binding"/>
    <property type="evidence" value="ECO:0007669"/>
    <property type="project" value="InterPro"/>
</dbReference>
<dbReference type="InterPro" id="IPR001584">
    <property type="entry name" value="Integrase_cat-core"/>
</dbReference>
<dbReference type="InterPro" id="IPR036397">
    <property type="entry name" value="RNaseH_sf"/>
</dbReference>
<dbReference type="PROSITE" id="PS50994">
    <property type="entry name" value="INTEGRASE"/>
    <property type="match status" value="1"/>
</dbReference>
<gene>
    <name evidence="3" type="ORF">KR50_01670</name>
</gene>
<comment type="caution">
    <text evidence="3">The sequence shown here is derived from an EMBL/GenBank/DDBJ whole genome shotgun (WGS) entry which is preliminary data.</text>
</comment>
<dbReference type="Gene3D" id="3.30.420.10">
    <property type="entry name" value="Ribonuclease H-like superfamily/Ribonuclease H"/>
    <property type="match status" value="1"/>
</dbReference>
<dbReference type="Pfam" id="PF00665">
    <property type="entry name" value="rve"/>
    <property type="match status" value="1"/>
</dbReference>
<protein>
    <recommendedName>
        <fullName evidence="2">Integrase catalytic domain-containing protein</fullName>
    </recommendedName>
</protein>
<dbReference type="InterPro" id="IPR025948">
    <property type="entry name" value="HTH-like_dom"/>
</dbReference>
<reference evidence="3 4" key="1">
    <citation type="submission" date="2015-01" db="EMBL/GenBank/DDBJ databases">
        <title>Jeotgalibacillus campisalis genome sequencing.</title>
        <authorList>
            <person name="Goh K.M."/>
            <person name="Chan K.-G."/>
            <person name="Yaakop A.S."/>
            <person name="Ee R."/>
            <person name="Gan H.M."/>
            <person name="Chan C.S."/>
        </authorList>
    </citation>
    <scope>NUCLEOTIDE SEQUENCE [LARGE SCALE GENOMIC DNA]</scope>
    <source>
        <strain evidence="3 4">SF-57</strain>
    </source>
</reference>